<comment type="caution">
    <text evidence="2">The sequence shown here is derived from an EMBL/GenBank/DDBJ whole genome shotgun (WGS) entry which is preliminary data.</text>
</comment>
<dbReference type="GO" id="GO:0005737">
    <property type="term" value="C:cytoplasm"/>
    <property type="evidence" value="ECO:0007669"/>
    <property type="project" value="TreeGrafter"/>
</dbReference>
<dbReference type="Gene3D" id="3.40.50.720">
    <property type="entry name" value="NAD(P)-binding Rossmann-like Domain"/>
    <property type="match status" value="1"/>
</dbReference>
<dbReference type="Pfam" id="PF01370">
    <property type="entry name" value="Epimerase"/>
    <property type="match status" value="1"/>
</dbReference>
<dbReference type="SUPFAM" id="SSF51735">
    <property type="entry name" value="NAD(P)-binding Rossmann-fold domains"/>
    <property type="match status" value="1"/>
</dbReference>
<protein>
    <submittedName>
        <fullName evidence="2">NAD(P)-dependent oxidoreductase</fullName>
    </submittedName>
</protein>
<dbReference type="AlphaFoldDB" id="A0A414CL81"/>
<dbReference type="EMBL" id="QSIO01000001">
    <property type="protein sequence ID" value="RHC95768.1"/>
    <property type="molecule type" value="Genomic_DNA"/>
</dbReference>
<organism evidence="2 3">
    <name type="scientific">Streptococcus parasanguinis</name>
    <dbReference type="NCBI Taxonomy" id="1318"/>
    <lineage>
        <taxon>Bacteria</taxon>
        <taxon>Bacillati</taxon>
        <taxon>Bacillota</taxon>
        <taxon>Bacilli</taxon>
        <taxon>Lactobacillales</taxon>
        <taxon>Streptococcaceae</taxon>
        <taxon>Streptococcus</taxon>
    </lineage>
</organism>
<name>A0A414CL81_STRPA</name>
<dbReference type="GO" id="GO:0004029">
    <property type="term" value="F:aldehyde dehydrogenase (NAD+) activity"/>
    <property type="evidence" value="ECO:0007669"/>
    <property type="project" value="TreeGrafter"/>
</dbReference>
<dbReference type="RefSeq" id="WP_118095155.1">
    <property type="nucleotide sequence ID" value="NZ_QSIO01000001.1"/>
</dbReference>
<accession>A0A414CL81</accession>
<dbReference type="InterPro" id="IPR051783">
    <property type="entry name" value="NAD(P)-dependent_oxidoreduct"/>
</dbReference>
<proteinExistence type="predicted"/>
<dbReference type="Proteomes" id="UP000285773">
    <property type="component" value="Unassembled WGS sequence"/>
</dbReference>
<evidence type="ECO:0000259" key="1">
    <source>
        <dbReference type="Pfam" id="PF01370"/>
    </source>
</evidence>
<dbReference type="PANTHER" id="PTHR48079">
    <property type="entry name" value="PROTEIN YEEZ"/>
    <property type="match status" value="1"/>
</dbReference>
<reference evidence="2 3" key="1">
    <citation type="submission" date="2018-08" db="EMBL/GenBank/DDBJ databases">
        <title>A genome reference for cultivated species of the human gut microbiota.</title>
        <authorList>
            <person name="Zou Y."/>
            <person name="Xue W."/>
            <person name="Luo G."/>
        </authorList>
    </citation>
    <scope>NUCLEOTIDE SEQUENCE [LARGE SCALE GENOMIC DNA]</scope>
    <source>
        <strain evidence="2 3">AM33-3BH</strain>
    </source>
</reference>
<sequence length="325" mass="36510">MKILVTGATGFLGKYVIEELLDHDYSIVAFGRNEMIGKTLENERVQFVKGDLSSIEEVRQAFQSVDAVVHAGALSTAWGPWKAFYQANVVGTKNVLELCREYAVKRLVYVSSPSIYAAGKDQLNIKESDAPKENHLNNYIRSKLASEKLFSDYPDVPSIILRPRGLFGVGDTSILPRVLRLSRKIGIPLIRGGEQLMDMTCVENVALAIRLALEAKEAHGQVYNITNGEPKTFKYLIETTLKGLGEPIRYRKIPAGLVAGAAYSLEGVYRLFHLKTEPPLTRYTYYLLRYSQTLDIQKAQTELGYYPKMTIEEGIDNYVQHDQAH</sequence>
<evidence type="ECO:0000313" key="3">
    <source>
        <dbReference type="Proteomes" id="UP000285773"/>
    </source>
</evidence>
<dbReference type="PANTHER" id="PTHR48079:SF6">
    <property type="entry name" value="NAD(P)-BINDING DOMAIN-CONTAINING PROTEIN-RELATED"/>
    <property type="match status" value="1"/>
</dbReference>
<evidence type="ECO:0000313" key="2">
    <source>
        <dbReference type="EMBL" id="RHC95768.1"/>
    </source>
</evidence>
<dbReference type="InterPro" id="IPR001509">
    <property type="entry name" value="Epimerase_deHydtase"/>
</dbReference>
<dbReference type="InterPro" id="IPR036291">
    <property type="entry name" value="NAD(P)-bd_dom_sf"/>
</dbReference>
<feature type="domain" description="NAD-dependent epimerase/dehydratase" evidence="1">
    <location>
        <begin position="3"/>
        <end position="225"/>
    </location>
</feature>
<gene>
    <name evidence="2" type="ORF">DW820_01155</name>
</gene>